<evidence type="ECO:0000259" key="5">
    <source>
        <dbReference type="PROSITE" id="PS51181"/>
    </source>
</evidence>
<evidence type="ECO:0000256" key="1">
    <source>
        <dbReference type="ARBA" id="ARBA00013015"/>
    </source>
</evidence>
<name>A0AAI8Z949_9PEZI</name>
<protein>
    <recommendedName>
        <fullName evidence="1">phosphatidylinositol-3,4,5-trisphosphate 3-phosphatase</fullName>
        <ecNumber evidence="1">3.1.3.67</ecNumber>
    </recommendedName>
</protein>
<dbReference type="PROSITE" id="PS50056">
    <property type="entry name" value="TYR_PHOSPHATASE_2"/>
    <property type="match status" value="1"/>
</dbReference>
<dbReference type="GO" id="GO:0005634">
    <property type="term" value="C:nucleus"/>
    <property type="evidence" value="ECO:0007669"/>
    <property type="project" value="TreeGrafter"/>
</dbReference>
<dbReference type="InterPro" id="IPR029021">
    <property type="entry name" value="Prot-tyrosine_phosphatase-like"/>
</dbReference>
<dbReference type="GO" id="GO:0043491">
    <property type="term" value="P:phosphatidylinositol 3-kinase/protein kinase B signal transduction"/>
    <property type="evidence" value="ECO:0007669"/>
    <property type="project" value="TreeGrafter"/>
</dbReference>
<keyword evidence="2" id="KW-0378">Hydrolase</keyword>
<dbReference type="CDD" id="cd14497">
    <property type="entry name" value="PTP_PTEN-like"/>
    <property type="match status" value="1"/>
</dbReference>
<dbReference type="GO" id="GO:0042995">
    <property type="term" value="C:cell projection"/>
    <property type="evidence" value="ECO:0007669"/>
    <property type="project" value="TreeGrafter"/>
</dbReference>
<dbReference type="Gene3D" id="3.90.190.10">
    <property type="entry name" value="Protein tyrosine phosphatase superfamily"/>
    <property type="match status" value="1"/>
</dbReference>
<feature type="domain" description="Tyrosine specific protein phosphatases" evidence="4">
    <location>
        <begin position="108"/>
        <end position="161"/>
    </location>
</feature>
<dbReference type="GO" id="GO:0004725">
    <property type="term" value="F:protein tyrosine phosphatase activity"/>
    <property type="evidence" value="ECO:0007669"/>
    <property type="project" value="TreeGrafter"/>
</dbReference>
<proteinExistence type="predicted"/>
<feature type="region of interest" description="Disordered" evidence="3">
    <location>
        <begin position="273"/>
        <end position="296"/>
    </location>
</feature>
<dbReference type="PANTHER" id="PTHR12305:SF81">
    <property type="entry name" value="PHOSPHATIDYLINOSITOL 3,4,5-TRISPHOSPHATE 3-PHOSPHATASE AND DUAL-SPECIFICITY PROTEIN PHOSPHATASE PTEN"/>
    <property type="match status" value="1"/>
</dbReference>
<accession>A0AAI8Z949</accession>
<dbReference type="InterPro" id="IPR051281">
    <property type="entry name" value="Dual-spec_lipid-protein_phosph"/>
</dbReference>
<dbReference type="Pfam" id="PF00782">
    <property type="entry name" value="DSPc"/>
    <property type="match status" value="1"/>
</dbReference>
<evidence type="ECO:0000313" key="6">
    <source>
        <dbReference type="EMBL" id="CAK4034667.1"/>
    </source>
</evidence>
<feature type="region of interest" description="Disordered" evidence="3">
    <location>
        <begin position="397"/>
        <end position="504"/>
    </location>
</feature>
<dbReference type="InterPro" id="IPR000387">
    <property type="entry name" value="Tyr_Pase_dom"/>
</dbReference>
<evidence type="ECO:0000259" key="4">
    <source>
        <dbReference type="PROSITE" id="PS50056"/>
    </source>
</evidence>
<evidence type="ECO:0000256" key="3">
    <source>
        <dbReference type="SAM" id="MobiDB-lite"/>
    </source>
</evidence>
<dbReference type="InterPro" id="IPR029023">
    <property type="entry name" value="Tensin_phosphatase"/>
</dbReference>
<dbReference type="GO" id="GO:0005886">
    <property type="term" value="C:plasma membrane"/>
    <property type="evidence" value="ECO:0007669"/>
    <property type="project" value="TreeGrafter"/>
</dbReference>
<sequence length="504" mass="55446">MDLLRQIVASPRARHPEAGLDLCYVTDNIIATSGPSGTYPQIAYRNPLKDLVKFLDSKHGEQWAIWEFRAEGTGYPDSEVYNRIRHYPWPDHHPPPFHLIPLIMGSMRQWLKDKDAEGKGRVAVVHCKAGKGRSGTVACTYLISEEGWTPEDAKQRFTERRMRPGFGAGISIPSQARWITYADRWTKGGKVYVERPVQIMEVHVWGLRNGVKVSIEGFEDEGKVIKNFHTFQKSERYIVRGDIKKDNGLADAALEVMGKKKAGGDAAKQVKVAEKAQKEADEAASNTPDDDLPTGGDVVFRPSKPVVIPTSDINMDFERRNNSKYGGFAMVTSVAHVWFNVFFEGNGPEQKGNADDSGVFEIEFDAMDGIKGSSRKGTRAFDKMSVVWKSIPPTEKPIAVVSEPGEGEEVQQARAADWRGSDQKSDDTQKMLGLRQADSGSADISRASSVQTNKSGGEAPEDENEGVQSTGPDGKALDHNKSASDNRNAGSKLKTSESAPVHAE</sequence>
<dbReference type="GO" id="GO:0005829">
    <property type="term" value="C:cytosol"/>
    <property type="evidence" value="ECO:0007669"/>
    <property type="project" value="TreeGrafter"/>
</dbReference>
<evidence type="ECO:0000313" key="7">
    <source>
        <dbReference type="Proteomes" id="UP001296104"/>
    </source>
</evidence>
<feature type="compositionally biased region" description="Polar residues" evidence="3">
    <location>
        <begin position="446"/>
        <end position="455"/>
    </location>
</feature>
<feature type="compositionally biased region" description="Basic and acidic residues" evidence="3">
    <location>
        <begin position="416"/>
        <end position="429"/>
    </location>
</feature>
<dbReference type="InterPro" id="IPR000340">
    <property type="entry name" value="Dual-sp_phosphatase_cat-dom"/>
</dbReference>
<dbReference type="GO" id="GO:0046856">
    <property type="term" value="P:phosphatidylinositol dephosphorylation"/>
    <property type="evidence" value="ECO:0007669"/>
    <property type="project" value="TreeGrafter"/>
</dbReference>
<dbReference type="Proteomes" id="UP001296104">
    <property type="component" value="Unassembled WGS sequence"/>
</dbReference>
<dbReference type="SUPFAM" id="SSF52799">
    <property type="entry name" value="(Phosphotyrosine protein) phosphatases II"/>
    <property type="match status" value="1"/>
</dbReference>
<evidence type="ECO:0000256" key="2">
    <source>
        <dbReference type="ARBA" id="ARBA00022801"/>
    </source>
</evidence>
<reference evidence="6" key="1">
    <citation type="submission" date="2023-11" db="EMBL/GenBank/DDBJ databases">
        <authorList>
            <person name="Alioto T."/>
            <person name="Alioto T."/>
            <person name="Gomez Garrido J."/>
        </authorList>
    </citation>
    <scope>NUCLEOTIDE SEQUENCE</scope>
</reference>
<organism evidence="6 7">
    <name type="scientific">Lecanosticta acicola</name>
    <dbReference type="NCBI Taxonomy" id="111012"/>
    <lineage>
        <taxon>Eukaryota</taxon>
        <taxon>Fungi</taxon>
        <taxon>Dikarya</taxon>
        <taxon>Ascomycota</taxon>
        <taxon>Pezizomycotina</taxon>
        <taxon>Dothideomycetes</taxon>
        <taxon>Dothideomycetidae</taxon>
        <taxon>Mycosphaerellales</taxon>
        <taxon>Mycosphaerellaceae</taxon>
        <taxon>Lecanosticta</taxon>
    </lineage>
</organism>
<dbReference type="InterPro" id="IPR016130">
    <property type="entry name" value="Tyr_Pase_AS"/>
</dbReference>
<dbReference type="InterPro" id="IPR003595">
    <property type="entry name" value="Tyr_Pase_cat"/>
</dbReference>
<dbReference type="GO" id="GO:0016314">
    <property type="term" value="F:phosphatidylinositol-3,4,5-trisphosphate 3-phosphatase activity"/>
    <property type="evidence" value="ECO:0007669"/>
    <property type="project" value="UniProtKB-EC"/>
</dbReference>
<dbReference type="PANTHER" id="PTHR12305">
    <property type="entry name" value="PHOSPHATASE WITH HOMOLOGY TO TENSIN"/>
    <property type="match status" value="1"/>
</dbReference>
<dbReference type="EC" id="3.1.3.67" evidence="1"/>
<gene>
    <name evidence="6" type="ORF">LECACI_7A009825</name>
</gene>
<feature type="domain" description="Phosphatase tensin-type" evidence="5">
    <location>
        <begin position="11"/>
        <end position="189"/>
    </location>
</feature>
<dbReference type="EMBL" id="CAVMBE010000129">
    <property type="protein sequence ID" value="CAK4034667.1"/>
    <property type="molecule type" value="Genomic_DNA"/>
</dbReference>
<feature type="compositionally biased region" description="Basic and acidic residues" evidence="3">
    <location>
        <begin position="475"/>
        <end position="484"/>
    </location>
</feature>
<comment type="caution">
    <text evidence="6">The sequence shown here is derived from an EMBL/GenBank/DDBJ whole genome shotgun (WGS) entry which is preliminary data.</text>
</comment>
<dbReference type="GO" id="GO:0051896">
    <property type="term" value="P:regulation of phosphatidylinositol 3-kinase/protein kinase B signal transduction"/>
    <property type="evidence" value="ECO:0007669"/>
    <property type="project" value="TreeGrafter"/>
</dbReference>
<dbReference type="AlphaFoldDB" id="A0AAI8Z949"/>
<keyword evidence="7" id="KW-1185">Reference proteome</keyword>
<dbReference type="SMART" id="SM00404">
    <property type="entry name" value="PTPc_motif"/>
    <property type="match status" value="1"/>
</dbReference>
<dbReference type="PROSITE" id="PS51181">
    <property type="entry name" value="PPASE_TENSIN"/>
    <property type="match status" value="1"/>
</dbReference>
<dbReference type="PROSITE" id="PS00383">
    <property type="entry name" value="TYR_PHOSPHATASE_1"/>
    <property type="match status" value="1"/>
</dbReference>